<dbReference type="InterPro" id="IPR001812">
    <property type="entry name" value="Trypano_VSG_A_N_dom"/>
</dbReference>
<evidence type="ECO:0000256" key="4">
    <source>
        <dbReference type="ARBA" id="ARBA00023136"/>
    </source>
</evidence>
<evidence type="ECO:0000313" key="10">
    <source>
        <dbReference type="EMBL" id="APD74699.1"/>
    </source>
</evidence>
<proteinExistence type="predicted"/>
<accession>A0A1J0RA32</accession>
<dbReference type="Gene3D" id="1.10.470.10">
    <property type="entry name" value="Variant Surface Glycoprotein, subunit A, domain 2"/>
    <property type="match status" value="1"/>
</dbReference>
<keyword evidence="4" id="KW-0472">Membrane</keyword>
<sequence length="503" mass="52700">MKICSITQALLALLICGTRYGCSSIQPAAKQAKTACEAAHQLGNLADQVTAAITQATNKIKQMLLKTQKLDVAAAHPDSKLATAAAAIASHFKKQAAEATQVLATTAPAIYAGAAALNRLAGNQATIAALDRLSIKDLVLGTATTYATDGSIGTIPPQLPPSQTAECYDGDGKPVRDNSGPAHASNLVYPITLHLAQPTAAQATRGGDFSFCGVTSGGSNGQPPSSSTCVSTQATNIGIKGGKPLTSTPAVTSIGGQGSDSKYTKVSANNKIPNEATLSKELALVKLMIEAANTLEQQIVIPSIADAYNSINPAMMVAKTLGGEDASPSDENIKQQVKAAAEALFGADGDKIKSKLEEHMKAFQPSKAAGSDGNKKLDSIDDPNKLSKAAAYYTIKKFIDEAEEKKKSSTSPSCPTKTEKASEPPKSPDECKQHKTSEACKKETGCDFDEKKPEGERCFPKDGLPTTVVGRSYIVINSHPFSCICASILNFLRIFLIFQIIKL</sequence>
<feature type="chain" id="PRO_5009615367" evidence="8">
    <location>
        <begin position="25"/>
        <end position="503"/>
    </location>
</feature>
<feature type="signal peptide" evidence="8">
    <location>
        <begin position="1"/>
        <end position="24"/>
    </location>
</feature>
<keyword evidence="5" id="KW-0325">Glycoprotein</keyword>
<organism evidence="10">
    <name type="scientific">Trypanosoma brucei</name>
    <dbReference type="NCBI Taxonomy" id="5691"/>
    <lineage>
        <taxon>Eukaryota</taxon>
        <taxon>Discoba</taxon>
        <taxon>Euglenozoa</taxon>
        <taxon>Kinetoplastea</taxon>
        <taxon>Metakinetoplastina</taxon>
        <taxon>Trypanosomatida</taxon>
        <taxon>Trypanosomatidae</taxon>
        <taxon>Trypanosoma</taxon>
    </lineage>
</organism>
<feature type="region of interest" description="Disordered" evidence="7">
    <location>
        <begin position="406"/>
        <end position="434"/>
    </location>
</feature>
<evidence type="ECO:0000256" key="8">
    <source>
        <dbReference type="SAM" id="SignalP"/>
    </source>
</evidence>
<dbReference type="VEuPathDB" id="TriTrypDB:Tb427_000129000"/>
<dbReference type="SUPFAM" id="SSF58087">
    <property type="entry name" value="Variant surface glycoprotein (N-terminal domain)"/>
    <property type="match status" value="1"/>
</dbReference>
<keyword evidence="2" id="KW-1003">Cell membrane</keyword>
<reference evidence="10" key="1">
    <citation type="submission" date="2016-08" db="EMBL/GenBank/DDBJ databases">
        <title>VSG repertoire of Trypanosoma brucei EATRO 1125.</title>
        <authorList>
            <person name="Cross G.A."/>
        </authorList>
    </citation>
    <scope>NUCLEOTIDE SEQUENCE</scope>
    <source>
        <strain evidence="10">EATRO 1125</strain>
    </source>
</reference>
<keyword evidence="6" id="KW-0449">Lipoprotein</keyword>
<keyword evidence="3" id="KW-0336">GPI-anchor</keyword>
<evidence type="ECO:0000256" key="7">
    <source>
        <dbReference type="SAM" id="MobiDB-lite"/>
    </source>
</evidence>
<evidence type="ECO:0000256" key="1">
    <source>
        <dbReference type="ARBA" id="ARBA00004609"/>
    </source>
</evidence>
<dbReference type="GO" id="GO:0098552">
    <property type="term" value="C:side of membrane"/>
    <property type="evidence" value="ECO:0007669"/>
    <property type="project" value="UniProtKB-KW"/>
</dbReference>
<dbReference type="VEuPathDB" id="TriTrypDB:Tb927.11.20240"/>
<comment type="subcellular location">
    <subcellularLocation>
        <location evidence="1">Cell membrane</location>
        <topology evidence="1">Lipid-anchor</topology>
        <topology evidence="1">GPI-anchor</topology>
    </subcellularLocation>
</comment>
<feature type="domain" description="Trypanosome variant surface glycoprotein A-type N-terminal" evidence="9">
    <location>
        <begin position="196"/>
        <end position="394"/>
    </location>
</feature>
<dbReference type="Pfam" id="PF00913">
    <property type="entry name" value="Trypan_glycop"/>
    <property type="match status" value="1"/>
</dbReference>
<protein>
    <submittedName>
        <fullName evidence="10">Variant surface glycoprotein 1125.4168</fullName>
    </submittedName>
</protein>
<feature type="compositionally biased region" description="Basic and acidic residues" evidence="7">
    <location>
        <begin position="417"/>
        <end position="434"/>
    </location>
</feature>
<dbReference type="EMBL" id="KX700743">
    <property type="protein sequence ID" value="APD74699.1"/>
    <property type="molecule type" value="Genomic_DNA"/>
</dbReference>
<evidence type="ECO:0000256" key="5">
    <source>
        <dbReference type="ARBA" id="ARBA00023180"/>
    </source>
</evidence>
<name>A0A1J0RA32_9TRYP</name>
<evidence type="ECO:0000259" key="9">
    <source>
        <dbReference type="Pfam" id="PF00913"/>
    </source>
</evidence>
<dbReference type="Gene3D" id="3.90.150.10">
    <property type="entry name" value="Variant Surface Glycoprotein, subunit A domain 1"/>
    <property type="match status" value="1"/>
</dbReference>
<dbReference type="GO" id="GO:0042783">
    <property type="term" value="P:symbiont-mediated evasion of host immune response"/>
    <property type="evidence" value="ECO:0007669"/>
    <property type="project" value="InterPro"/>
</dbReference>
<evidence type="ECO:0000256" key="6">
    <source>
        <dbReference type="ARBA" id="ARBA00023288"/>
    </source>
</evidence>
<evidence type="ECO:0000256" key="3">
    <source>
        <dbReference type="ARBA" id="ARBA00022622"/>
    </source>
</evidence>
<evidence type="ECO:0000256" key="2">
    <source>
        <dbReference type="ARBA" id="ARBA00022475"/>
    </source>
</evidence>
<keyword evidence="8" id="KW-0732">Signal</keyword>
<dbReference type="GO" id="GO:0005886">
    <property type="term" value="C:plasma membrane"/>
    <property type="evidence" value="ECO:0007669"/>
    <property type="project" value="UniProtKB-SubCell"/>
</dbReference>
<dbReference type="AlphaFoldDB" id="A0A1J0RA32"/>